<accession>A0A3S0ILB1</accession>
<name>A0A3S0ILB1_9DEIO</name>
<dbReference type="EMBL" id="RXPE01000014">
    <property type="protein sequence ID" value="RTR26653.1"/>
    <property type="molecule type" value="Genomic_DNA"/>
</dbReference>
<reference evidence="2 3" key="1">
    <citation type="submission" date="2018-12" db="EMBL/GenBank/DDBJ databases">
        <title>Deinococcus radiophilus ATCC 27603 genome sequencing and assembly.</title>
        <authorList>
            <person name="Maclea K.S."/>
            <person name="Maynard C.R."/>
        </authorList>
    </citation>
    <scope>NUCLEOTIDE SEQUENCE [LARGE SCALE GENOMIC DNA]</scope>
    <source>
        <strain evidence="2 3">ATCC 27603</strain>
    </source>
</reference>
<comment type="caution">
    <text evidence="2">The sequence shown here is derived from an EMBL/GenBank/DDBJ whole genome shotgun (WGS) entry which is preliminary data.</text>
</comment>
<feature type="compositionally biased region" description="Low complexity" evidence="1">
    <location>
        <begin position="28"/>
        <end position="40"/>
    </location>
</feature>
<keyword evidence="3" id="KW-1185">Reference proteome</keyword>
<dbReference type="AlphaFoldDB" id="A0A3S0ILB1"/>
<proteinExistence type="predicted"/>
<protein>
    <submittedName>
        <fullName evidence="2">Uncharacterized protein</fullName>
    </submittedName>
</protein>
<sequence>MSRFDYLEQAGAVKAGKKKKKSGKKAGKVQQEQPEAEQPQLEVVYVRRETVRAVWRELKEGGGESLSELVDDLLLNWLQEHQSGA</sequence>
<evidence type="ECO:0000313" key="2">
    <source>
        <dbReference type="EMBL" id="RTR26653.1"/>
    </source>
</evidence>
<feature type="region of interest" description="Disordered" evidence="1">
    <location>
        <begin position="1"/>
        <end position="40"/>
    </location>
</feature>
<organism evidence="2 3">
    <name type="scientific">Deinococcus radiophilus</name>
    <dbReference type="NCBI Taxonomy" id="32062"/>
    <lineage>
        <taxon>Bacteria</taxon>
        <taxon>Thermotogati</taxon>
        <taxon>Deinococcota</taxon>
        <taxon>Deinococci</taxon>
        <taxon>Deinococcales</taxon>
        <taxon>Deinococcaceae</taxon>
        <taxon>Deinococcus</taxon>
    </lineage>
</organism>
<feature type="compositionally biased region" description="Basic residues" evidence="1">
    <location>
        <begin position="15"/>
        <end position="27"/>
    </location>
</feature>
<evidence type="ECO:0000256" key="1">
    <source>
        <dbReference type="SAM" id="MobiDB-lite"/>
    </source>
</evidence>
<dbReference type="Proteomes" id="UP000277766">
    <property type="component" value="Unassembled WGS sequence"/>
</dbReference>
<dbReference type="RefSeq" id="WP_126352182.1">
    <property type="nucleotide sequence ID" value="NZ_CP086380.1"/>
</dbReference>
<evidence type="ECO:0000313" key="3">
    <source>
        <dbReference type="Proteomes" id="UP000277766"/>
    </source>
</evidence>
<gene>
    <name evidence="2" type="ORF">EJ104_07730</name>
</gene>